<keyword evidence="4" id="KW-0723">Serine/threonine-protein kinase</keyword>
<dbReference type="PANTHER" id="PTHR44167">
    <property type="entry name" value="OVARIAN-SPECIFIC SERINE/THREONINE-PROTEIN KINASE LOK-RELATED"/>
    <property type="match status" value="1"/>
</dbReference>
<dbReference type="PROSITE" id="PS51257">
    <property type="entry name" value="PROKAR_LIPOPROTEIN"/>
    <property type="match status" value="1"/>
</dbReference>
<keyword evidence="2 3" id="KW-0067">ATP-binding</keyword>
<dbReference type="InterPro" id="IPR011009">
    <property type="entry name" value="Kinase-like_dom_sf"/>
</dbReference>
<keyword evidence="4" id="KW-0808">Transferase</keyword>
<evidence type="ECO:0000256" key="1">
    <source>
        <dbReference type="ARBA" id="ARBA00022741"/>
    </source>
</evidence>
<evidence type="ECO:0000256" key="4">
    <source>
        <dbReference type="RuleBase" id="RU000304"/>
    </source>
</evidence>
<evidence type="ECO:0000313" key="7">
    <source>
        <dbReference type="Proteomes" id="UP001211907"/>
    </source>
</evidence>
<dbReference type="PANTHER" id="PTHR44167:SF30">
    <property type="entry name" value="PHOSPHORYLASE KINASE"/>
    <property type="match status" value="1"/>
</dbReference>
<dbReference type="InterPro" id="IPR017441">
    <property type="entry name" value="Protein_kinase_ATP_BS"/>
</dbReference>
<proteinExistence type="inferred from homology"/>
<evidence type="ECO:0000313" key="6">
    <source>
        <dbReference type="EMBL" id="KAJ3086781.1"/>
    </source>
</evidence>
<dbReference type="Pfam" id="PF00069">
    <property type="entry name" value="Pkinase"/>
    <property type="match status" value="1"/>
</dbReference>
<dbReference type="AlphaFoldDB" id="A0AAD5STS5"/>
<dbReference type="GO" id="GO:0005634">
    <property type="term" value="C:nucleus"/>
    <property type="evidence" value="ECO:0007669"/>
    <property type="project" value="TreeGrafter"/>
</dbReference>
<name>A0AAD5STS5_9FUNG</name>
<keyword evidence="1 3" id="KW-0547">Nucleotide-binding</keyword>
<dbReference type="GO" id="GO:0005524">
    <property type="term" value="F:ATP binding"/>
    <property type="evidence" value="ECO:0007669"/>
    <property type="project" value="UniProtKB-UniRule"/>
</dbReference>
<organism evidence="6 7">
    <name type="scientific">Physocladia obscura</name>
    <dbReference type="NCBI Taxonomy" id="109957"/>
    <lineage>
        <taxon>Eukaryota</taxon>
        <taxon>Fungi</taxon>
        <taxon>Fungi incertae sedis</taxon>
        <taxon>Chytridiomycota</taxon>
        <taxon>Chytridiomycota incertae sedis</taxon>
        <taxon>Chytridiomycetes</taxon>
        <taxon>Chytridiales</taxon>
        <taxon>Chytriomycetaceae</taxon>
        <taxon>Physocladia</taxon>
    </lineage>
</organism>
<feature type="binding site" evidence="3">
    <location>
        <position position="87"/>
    </location>
    <ligand>
        <name>ATP</name>
        <dbReference type="ChEBI" id="CHEBI:30616"/>
    </ligand>
</feature>
<sequence>MISKRSTIKANMTSNTLSSSASACLNKIDKNCKSAAERKARQAIALALSSGGFPHTRFAVCKAVGFGSNGAVLAAVDHIERTGVAIKLIYKPDALGFSTDSPNSTPHSVHISAAKSIPKSIDPHCIPHEIAILRYLASLPKSSPFLVESLADWQDSENYYLVTELFGSDWLSPTNVTTNGPANSLPPVIISTANSSNKKISNLLCIADGTSDLWAWSHAMRRFTQQTEGHAFIPLPPIKRIIKQIAQGLAHLHANGIYHGDVKCENILIESSTSADVNAKLADFGHARFVADQVIVTYGTQAVSPPEFLDDAPFNRNQLDGRMSDVFALGIVLYSLLNDAGVSCPPIPHHGSFEELVTIHGGVQFYPMPGISDLDVCGWDLLRGMCMVDPSKRFSIEDALEHSWLNDITDV</sequence>
<dbReference type="PROSITE" id="PS50011">
    <property type="entry name" value="PROTEIN_KINASE_DOM"/>
    <property type="match status" value="1"/>
</dbReference>
<reference evidence="6" key="1">
    <citation type="submission" date="2020-05" db="EMBL/GenBank/DDBJ databases">
        <title>Phylogenomic resolution of chytrid fungi.</title>
        <authorList>
            <person name="Stajich J.E."/>
            <person name="Amses K."/>
            <person name="Simmons R."/>
            <person name="Seto K."/>
            <person name="Myers J."/>
            <person name="Bonds A."/>
            <person name="Quandt C.A."/>
            <person name="Barry K."/>
            <person name="Liu P."/>
            <person name="Grigoriev I."/>
            <person name="Longcore J.E."/>
            <person name="James T.Y."/>
        </authorList>
    </citation>
    <scope>NUCLEOTIDE SEQUENCE</scope>
    <source>
        <strain evidence="6">JEL0513</strain>
    </source>
</reference>
<comment type="similarity">
    <text evidence="4">Belongs to the protein kinase superfamily.</text>
</comment>
<evidence type="ECO:0000259" key="5">
    <source>
        <dbReference type="PROSITE" id="PS50011"/>
    </source>
</evidence>
<dbReference type="GO" id="GO:0044773">
    <property type="term" value="P:mitotic DNA damage checkpoint signaling"/>
    <property type="evidence" value="ECO:0007669"/>
    <property type="project" value="TreeGrafter"/>
</dbReference>
<keyword evidence="4" id="KW-0418">Kinase</keyword>
<dbReference type="Gene3D" id="3.30.200.20">
    <property type="entry name" value="Phosphorylase Kinase, domain 1"/>
    <property type="match status" value="1"/>
</dbReference>
<dbReference type="SUPFAM" id="SSF56112">
    <property type="entry name" value="Protein kinase-like (PK-like)"/>
    <property type="match status" value="1"/>
</dbReference>
<dbReference type="InterPro" id="IPR008271">
    <property type="entry name" value="Ser/Thr_kinase_AS"/>
</dbReference>
<accession>A0AAD5STS5</accession>
<dbReference type="PROSITE" id="PS00107">
    <property type="entry name" value="PROTEIN_KINASE_ATP"/>
    <property type="match status" value="1"/>
</dbReference>
<dbReference type="Proteomes" id="UP001211907">
    <property type="component" value="Unassembled WGS sequence"/>
</dbReference>
<keyword evidence="7" id="KW-1185">Reference proteome</keyword>
<dbReference type="EMBL" id="JADGJH010004202">
    <property type="protein sequence ID" value="KAJ3086781.1"/>
    <property type="molecule type" value="Genomic_DNA"/>
</dbReference>
<dbReference type="CDD" id="cd00180">
    <property type="entry name" value="PKc"/>
    <property type="match status" value="1"/>
</dbReference>
<dbReference type="InterPro" id="IPR000719">
    <property type="entry name" value="Prot_kinase_dom"/>
</dbReference>
<gene>
    <name evidence="6" type="ORF">HK100_008590</name>
</gene>
<evidence type="ECO:0000256" key="3">
    <source>
        <dbReference type="PROSITE-ProRule" id="PRU10141"/>
    </source>
</evidence>
<dbReference type="PROSITE" id="PS00108">
    <property type="entry name" value="PROTEIN_KINASE_ST"/>
    <property type="match status" value="1"/>
</dbReference>
<feature type="domain" description="Protein kinase" evidence="5">
    <location>
        <begin position="58"/>
        <end position="405"/>
    </location>
</feature>
<evidence type="ECO:0000256" key="2">
    <source>
        <dbReference type="ARBA" id="ARBA00022840"/>
    </source>
</evidence>
<comment type="caution">
    <text evidence="6">The sequence shown here is derived from an EMBL/GenBank/DDBJ whole genome shotgun (WGS) entry which is preliminary data.</text>
</comment>
<protein>
    <recommendedName>
        <fullName evidence="5">Protein kinase domain-containing protein</fullName>
    </recommendedName>
</protein>
<dbReference type="GO" id="GO:0004674">
    <property type="term" value="F:protein serine/threonine kinase activity"/>
    <property type="evidence" value="ECO:0007669"/>
    <property type="project" value="UniProtKB-KW"/>
</dbReference>
<dbReference type="Gene3D" id="1.10.510.10">
    <property type="entry name" value="Transferase(Phosphotransferase) domain 1"/>
    <property type="match status" value="1"/>
</dbReference>
<dbReference type="SMART" id="SM00220">
    <property type="entry name" value="S_TKc"/>
    <property type="match status" value="1"/>
</dbReference>